<dbReference type="SUPFAM" id="SSF54826">
    <property type="entry name" value="Enolase N-terminal domain-like"/>
    <property type="match status" value="1"/>
</dbReference>
<dbReference type="Gene3D" id="3.30.390.10">
    <property type="entry name" value="Enolase-like, N-terminal domain"/>
    <property type="match status" value="1"/>
</dbReference>
<accession>A0A7X6D3F5</accession>
<dbReference type="NCBIfam" id="NF011654">
    <property type="entry name" value="PRK15072.1"/>
    <property type="match status" value="1"/>
</dbReference>
<dbReference type="EMBL" id="JAAVJD010000160">
    <property type="protein sequence ID" value="NJQ07437.1"/>
    <property type="molecule type" value="Genomic_DNA"/>
</dbReference>
<reference evidence="2 3" key="1">
    <citation type="submission" date="2020-03" db="EMBL/GenBank/DDBJ databases">
        <title>Draft genome of Streptomyces sp. ventii, isolated from the Axial Seamount in the Pacific Ocean, and resequencing of the two type strains Streptomyces lonarensis strain NCL 716 and Streptomyces bohaiensis strain 11A07.</title>
        <authorList>
            <person name="Loughran R.M."/>
            <person name="Pfannmuller K.M."/>
            <person name="Wasson B.J."/>
            <person name="Deadmond M.C."/>
            <person name="Paddock B.E."/>
            <person name="Koyack M.J."/>
            <person name="Gallegos D.A."/>
            <person name="Mitchell E.A."/>
            <person name="Ushijima B."/>
            <person name="Saw J.H."/>
            <person name="Mcphail K.L."/>
            <person name="Videau P."/>
        </authorList>
    </citation>
    <scope>NUCLEOTIDE SEQUENCE [LARGE SCALE GENOMIC DNA]</scope>
    <source>
        <strain evidence="2 3">NCL716</strain>
    </source>
</reference>
<dbReference type="RefSeq" id="WP_167972427.1">
    <property type="nucleotide sequence ID" value="NZ_BHZG01000134.1"/>
</dbReference>
<name>A0A7X6D3F5_9ACTN</name>
<dbReference type="SUPFAM" id="SSF51604">
    <property type="entry name" value="Enolase C-terminal domain-like"/>
    <property type="match status" value="1"/>
</dbReference>
<dbReference type="InterPro" id="IPR034593">
    <property type="entry name" value="DgoD-like"/>
</dbReference>
<dbReference type="Gene3D" id="3.20.20.120">
    <property type="entry name" value="Enolase-like C-terminal domain"/>
    <property type="match status" value="1"/>
</dbReference>
<dbReference type="Pfam" id="PF13378">
    <property type="entry name" value="MR_MLE_C"/>
    <property type="match status" value="1"/>
</dbReference>
<dbReference type="GO" id="GO:0016052">
    <property type="term" value="P:carbohydrate catabolic process"/>
    <property type="evidence" value="ECO:0007669"/>
    <property type="project" value="UniProtKB-ARBA"/>
</dbReference>
<organism evidence="2 3">
    <name type="scientific">Streptomyces lonarensis</name>
    <dbReference type="NCBI Taxonomy" id="700599"/>
    <lineage>
        <taxon>Bacteria</taxon>
        <taxon>Bacillati</taxon>
        <taxon>Actinomycetota</taxon>
        <taxon>Actinomycetes</taxon>
        <taxon>Kitasatosporales</taxon>
        <taxon>Streptomycetaceae</taxon>
        <taxon>Streptomyces</taxon>
    </lineage>
</organism>
<dbReference type="InterPro" id="IPR018110">
    <property type="entry name" value="Mandel_Rmase/mucon_lact_enz_CS"/>
</dbReference>
<gene>
    <name evidence="2" type="ORF">HCN56_18055</name>
</gene>
<evidence type="ECO:0000259" key="1">
    <source>
        <dbReference type="SMART" id="SM00922"/>
    </source>
</evidence>
<dbReference type="Pfam" id="PF02746">
    <property type="entry name" value="MR_MLE_N"/>
    <property type="match status" value="1"/>
</dbReference>
<dbReference type="GO" id="GO:0000287">
    <property type="term" value="F:magnesium ion binding"/>
    <property type="evidence" value="ECO:0007669"/>
    <property type="project" value="UniProtKB-ARBA"/>
</dbReference>
<dbReference type="Proteomes" id="UP000578686">
    <property type="component" value="Unassembled WGS sequence"/>
</dbReference>
<dbReference type="PANTHER" id="PTHR48080:SF6">
    <property type="entry name" value="STARVATION-SENSING PROTEIN RSPA"/>
    <property type="match status" value="1"/>
</dbReference>
<dbReference type="AlphaFoldDB" id="A0A7X6D3F5"/>
<sequence>MKITDATVSVTCPGRNFVTLRITTDEGVTGLGDATLNGRELAVASYLADHVVPLLAGRDPHRIEDTWQYLHRGAYWRRGPVTMAAIAAVDVALWDIKAKVAGLPLYQLLGGASRDRLTAYGHADGRDLPELLDSVRARLAQGYRAIRVQSGVPGLRAVYGVHAPDGSGSTVPHQQDRPLVEDWDTDAYLRHIPAVFEAVRAEFGAELPLLHDAHHRLTPVQAARLGKDLEPYRPFWLEDCTPAENQEALRLVRRATTTPLAIGEVFNSVFDYQTLITEQLVDHVRSSVTHFGGLTPLRKLFDLAALYQIKGSTHGPEDISPVGLAAALHLELAVHNFGIQEYTGHSAPTREVFPAAYTFEDGFLHPGEEPGLGVAYDEAAAARHPYRRSYLPVNRLADGSVHDW</sequence>
<dbReference type="InterPro" id="IPR013341">
    <property type="entry name" value="Mandelate_racemase_N_dom"/>
</dbReference>
<dbReference type="InterPro" id="IPR029017">
    <property type="entry name" value="Enolase-like_N"/>
</dbReference>
<dbReference type="InterPro" id="IPR034589">
    <property type="entry name" value="D-mannonate_dehydratase-like"/>
</dbReference>
<comment type="caution">
    <text evidence="2">The sequence shown here is derived from an EMBL/GenBank/DDBJ whole genome shotgun (WGS) entry which is preliminary data.</text>
</comment>
<feature type="domain" description="Mandelate racemase/muconate lactonizing enzyme C-terminal" evidence="1">
    <location>
        <begin position="128"/>
        <end position="259"/>
    </location>
</feature>
<dbReference type="PROSITE" id="PS00908">
    <property type="entry name" value="MR_MLE_1"/>
    <property type="match status" value="1"/>
</dbReference>
<dbReference type="InterPro" id="IPR013342">
    <property type="entry name" value="Mandelate_racemase_C"/>
</dbReference>
<dbReference type="PANTHER" id="PTHR48080">
    <property type="entry name" value="D-GALACTONATE DEHYDRATASE-RELATED"/>
    <property type="match status" value="1"/>
</dbReference>
<keyword evidence="3" id="KW-1185">Reference proteome</keyword>
<evidence type="ECO:0000313" key="2">
    <source>
        <dbReference type="EMBL" id="NJQ07437.1"/>
    </source>
</evidence>
<dbReference type="SFLD" id="SFLDS00001">
    <property type="entry name" value="Enolase"/>
    <property type="match status" value="1"/>
</dbReference>
<proteinExistence type="predicted"/>
<dbReference type="SFLD" id="SFLDG00033">
    <property type="entry name" value="mannonate_dehydratase"/>
    <property type="match status" value="1"/>
</dbReference>
<protein>
    <submittedName>
        <fullName evidence="2">D-galactonate dehydratase family protein</fullName>
    </submittedName>
</protein>
<dbReference type="GO" id="GO:0009063">
    <property type="term" value="P:amino acid catabolic process"/>
    <property type="evidence" value="ECO:0007669"/>
    <property type="project" value="InterPro"/>
</dbReference>
<dbReference type="InterPro" id="IPR036849">
    <property type="entry name" value="Enolase-like_C_sf"/>
</dbReference>
<dbReference type="SMART" id="SM00922">
    <property type="entry name" value="MR_MLE"/>
    <property type="match status" value="1"/>
</dbReference>
<dbReference type="NCBIfam" id="NF043051">
    <property type="entry name" value="ManoateDhtManD"/>
    <property type="match status" value="1"/>
</dbReference>
<dbReference type="InterPro" id="IPR029065">
    <property type="entry name" value="Enolase_C-like"/>
</dbReference>
<dbReference type="GO" id="GO:0008927">
    <property type="term" value="F:mannonate dehydratase activity"/>
    <property type="evidence" value="ECO:0007669"/>
    <property type="project" value="UniProtKB-ARBA"/>
</dbReference>
<evidence type="ECO:0000313" key="3">
    <source>
        <dbReference type="Proteomes" id="UP000578686"/>
    </source>
</evidence>